<proteinExistence type="inferred from homology"/>
<dbReference type="PANTHER" id="PTHR30075">
    <property type="entry name" value="GLYCYL-TRNA SYNTHETASE"/>
    <property type="match status" value="1"/>
</dbReference>
<keyword evidence="6 11" id="KW-0547">Nucleotide-binding</keyword>
<keyword evidence="5 11" id="KW-0436">Ligase</keyword>
<dbReference type="GO" id="GO:0005524">
    <property type="term" value="F:ATP binding"/>
    <property type="evidence" value="ECO:0007669"/>
    <property type="project" value="UniProtKB-UniRule"/>
</dbReference>
<dbReference type="Pfam" id="PF02092">
    <property type="entry name" value="tRNA_synt_2f"/>
    <property type="match status" value="1"/>
</dbReference>
<dbReference type="InterPro" id="IPR008909">
    <property type="entry name" value="DALR_anticod-bd"/>
</dbReference>
<protein>
    <recommendedName>
        <fullName evidence="11">Glycine--tRNA ligase beta subunit</fullName>
        <ecNumber evidence="11">6.1.1.14</ecNumber>
    </recommendedName>
    <alternativeName>
        <fullName evidence="11">Glycyl-tRNA synthetase beta subunit</fullName>
        <shortName evidence="11">GlyRS</shortName>
    </alternativeName>
</protein>
<dbReference type="InterPro" id="IPR006194">
    <property type="entry name" value="Gly-tRNA-synth_heterodimer"/>
</dbReference>
<dbReference type="GO" id="GO:0005829">
    <property type="term" value="C:cytosol"/>
    <property type="evidence" value="ECO:0007669"/>
    <property type="project" value="TreeGrafter"/>
</dbReference>
<sequence length="685" mass="75011">MSQLDLLVELGTEELPPKALTTLRDAFAGSVIEGLAAAGVPHGEVKTYAAPRRLAFIIKDLATAQPDRQVERRGPATSAPEKAVDGFARSCGVTISELEQVDTGKGIYYVYKSLEQGKATASILPELLQQSIDKLPIPKRMRWGASRVEFVRPVHWLVMLLGNEVVDCDVLGLKSGRETRGHRFHYNHRISLNSPLEYASVLQETGYVMADFEARREHIRAQVLAEAAKVGGTAKIDADLLDEVTALNEWPVALTGRFEEHFLQVPAQALISTMESNQKYFTVTDAQGKLLPCFITIANLESKDPAQVIAGNEKVVRPRLADAAFFFDTDKKQPLASHQERLKNIVFQKDLGSLYQKAERVAAVASTIASQLGHNSEWAARAAMLSKCDLVTNMVLEFPELQGLMGYHYATHDGEAEEVAKAQDEQYMPRFAGDQLPATLTGAAVSLADRLDTLTGLFGINQPPTGSKDPFALRRSALGVLRILVEKELDLDLLELLQQAATQHPSLPAAEGLADKVLDFMLERFRAWFEDEGMSAEVYQAVLALRPTRPLDFSRRARAVAAFSQLAEAEALAAANKRVSNLLSKNADALNTEQGVQESLLQDDAEKALYAAVQQLTAETAPLFASASYTEALTALAALRAPVDTFFDDVMVMCDDLAVRSNRLALLNSLRSLFLQVADISHLNA</sequence>
<evidence type="ECO:0000259" key="12">
    <source>
        <dbReference type="Pfam" id="PF05746"/>
    </source>
</evidence>
<evidence type="ECO:0000256" key="7">
    <source>
        <dbReference type="ARBA" id="ARBA00022840"/>
    </source>
</evidence>
<dbReference type="OrthoDB" id="9775440at2"/>
<evidence type="ECO:0000313" key="13">
    <source>
        <dbReference type="EMBL" id="PPC78061.1"/>
    </source>
</evidence>
<dbReference type="AlphaFoldDB" id="A0A2S5KT80"/>
<dbReference type="EMBL" id="PRLP01000021">
    <property type="protein sequence ID" value="PPC78061.1"/>
    <property type="molecule type" value="Genomic_DNA"/>
</dbReference>
<evidence type="ECO:0000256" key="10">
    <source>
        <dbReference type="ARBA" id="ARBA00047937"/>
    </source>
</evidence>
<comment type="subcellular location">
    <subcellularLocation>
        <location evidence="1 11">Cytoplasm</location>
    </subcellularLocation>
</comment>
<comment type="similarity">
    <text evidence="2 11">Belongs to the class-II aminoacyl-tRNA synthetase family.</text>
</comment>
<comment type="subunit">
    <text evidence="3 11">Tetramer of two alpha and two beta subunits.</text>
</comment>
<name>A0A2S5KT80_9PROT</name>
<evidence type="ECO:0000256" key="5">
    <source>
        <dbReference type="ARBA" id="ARBA00022598"/>
    </source>
</evidence>
<keyword evidence="8 11" id="KW-0648">Protein biosynthesis</keyword>
<evidence type="ECO:0000256" key="11">
    <source>
        <dbReference type="HAMAP-Rule" id="MF_00255"/>
    </source>
</evidence>
<evidence type="ECO:0000256" key="9">
    <source>
        <dbReference type="ARBA" id="ARBA00023146"/>
    </source>
</evidence>
<feature type="domain" description="DALR anticodon binding" evidence="12">
    <location>
        <begin position="575"/>
        <end position="674"/>
    </location>
</feature>
<evidence type="ECO:0000256" key="2">
    <source>
        <dbReference type="ARBA" id="ARBA00008226"/>
    </source>
</evidence>
<dbReference type="GO" id="GO:0004820">
    <property type="term" value="F:glycine-tRNA ligase activity"/>
    <property type="evidence" value="ECO:0007669"/>
    <property type="project" value="UniProtKB-UniRule"/>
</dbReference>
<dbReference type="PRINTS" id="PR01045">
    <property type="entry name" value="TRNASYNTHGB"/>
</dbReference>
<comment type="caution">
    <text evidence="13">The sequence shown here is derived from an EMBL/GenBank/DDBJ whole genome shotgun (WGS) entry which is preliminary data.</text>
</comment>
<gene>
    <name evidence="11" type="primary">glyS</name>
    <name evidence="13" type="ORF">C4K68_07370</name>
</gene>
<evidence type="ECO:0000313" key="14">
    <source>
        <dbReference type="Proteomes" id="UP000238196"/>
    </source>
</evidence>
<keyword evidence="9 11" id="KW-0030">Aminoacyl-tRNA synthetase</keyword>
<evidence type="ECO:0000256" key="8">
    <source>
        <dbReference type="ARBA" id="ARBA00022917"/>
    </source>
</evidence>
<dbReference type="PROSITE" id="PS50861">
    <property type="entry name" value="AA_TRNA_LIGASE_II_GLYAB"/>
    <property type="match status" value="1"/>
</dbReference>
<dbReference type="PANTHER" id="PTHR30075:SF2">
    <property type="entry name" value="GLYCINE--TRNA LIGASE, CHLOROPLASTIC_MITOCHONDRIAL 2"/>
    <property type="match status" value="1"/>
</dbReference>
<dbReference type="Proteomes" id="UP000238196">
    <property type="component" value="Unassembled WGS sequence"/>
</dbReference>
<dbReference type="NCBIfam" id="TIGR00211">
    <property type="entry name" value="glyS"/>
    <property type="match status" value="1"/>
</dbReference>
<organism evidence="13 14">
    <name type="scientific">Proteobacteria bacterium 228</name>
    <dbReference type="NCBI Taxonomy" id="2083153"/>
    <lineage>
        <taxon>Bacteria</taxon>
        <taxon>Pseudomonadati</taxon>
        <taxon>Pseudomonadota</taxon>
    </lineage>
</organism>
<evidence type="ECO:0000256" key="3">
    <source>
        <dbReference type="ARBA" id="ARBA00011209"/>
    </source>
</evidence>
<keyword evidence="7 11" id="KW-0067">ATP-binding</keyword>
<evidence type="ECO:0000256" key="1">
    <source>
        <dbReference type="ARBA" id="ARBA00004496"/>
    </source>
</evidence>
<dbReference type="GO" id="GO:0006420">
    <property type="term" value="P:arginyl-tRNA aminoacylation"/>
    <property type="evidence" value="ECO:0007669"/>
    <property type="project" value="InterPro"/>
</dbReference>
<dbReference type="GO" id="GO:0006426">
    <property type="term" value="P:glycyl-tRNA aminoacylation"/>
    <property type="evidence" value="ECO:0007669"/>
    <property type="project" value="UniProtKB-UniRule"/>
</dbReference>
<dbReference type="HAMAP" id="MF_00255">
    <property type="entry name" value="Gly_tRNA_synth_beta"/>
    <property type="match status" value="1"/>
</dbReference>
<evidence type="ECO:0000256" key="6">
    <source>
        <dbReference type="ARBA" id="ARBA00022741"/>
    </source>
</evidence>
<dbReference type="SUPFAM" id="SSF109604">
    <property type="entry name" value="HD-domain/PDEase-like"/>
    <property type="match status" value="1"/>
</dbReference>
<dbReference type="EC" id="6.1.1.14" evidence="11"/>
<reference evidence="13 14" key="1">
    <citation type="submission" date="2018-02" db="EMBL/GenBank/DDBJ databases">
        <title>novel marine gammaproteobacteria from coastal saline agro ecosystem.</title>
        <authorList>
            <person name="Krishnan R."/>
            <person name="Ramesh Kumar N."/>
        </authorList>
    </citation>
    <scope>NUCLEOTIDE SEQUENCE [LARGE SCALE GENOMIC DNA]</scope>
    <source>
        <strain evidence="13 14">228</strain>
    </source>
</reference>
<dbReference type="GO" id="GO:0004814">
    <property type="term" value="F:arginine-tRNA ligase activity"/>
    <property type="evidence" value="ECO:0007669"/>
    <property type="project" value="InterPro"/>
</dbReference>
<comment type="catalytic activity">
    <reaction evidence="10 11">
        <text>tRNA(Gly) + glycine + ATP = glycyl-tRNA(Gly) + AMP + diphosphate</text>
        <dbReference type="Rhea" id="RHEA:16013"/>
        <dbReference type="Rhea" id="RHEA-COMP:9664"/>
        <dbReference type="Rhea" id="RHEA-COMP:9683"/>
        <dbReference type="ChEBI" id="CHEBI:30616"/>
        <dbReference type="ChEBI" id="CHEBI:33019"/>
        <dbReference type="ChEBI" id="CHEBI:57305"/>
        <dbReference type="ChEBI" id="CHEBI:78442"/>
        <dbReference type="ChEBI" id="CHEBI:78522"/>
        <dbReference type="ChEBI" id="CHEBI:456215"/>
        <dbReference type="EC" id="6.1.1.14"/>
    </reaction>
</comment>
<keyword evidence="4 11" id="KW-0963">Cytoplasm</keyword>
<dbReference type="Pfam" id="PF05746">
    <property type="entry name" value="DALR_1"/>
    <property type="match status" value="1"/>
</dbReference>
<dbReference type="InterPro" id="IPR015944">
    <property type="entry name" value="Gly-tRNA-synth_bsu"/>
</dbReference>
<accession>A0A2S5KT80</accession>
<evidence type="ECO:0000256" key="4">
    <source>
        <dbReference type="ARBA" id="ARBA00022490"/>
    </source>
</evidence>